<dbReference type="PROSITE" id="PS50977">
    <property type="entry name" value="HTH_TETR_2"/>
    <property type="match status" value="1"/>
</dbReference>
<evidence type="ECO:0000256" key="2">
    <source>
        <dbReference type="PROSITE-ProRule" id="PRU00335"/>
    </source>
</evidence>
<dbReference type="EMBL" id="JACJVQ010000014">
    <property type="protein sequence ID" value="MBB6635752.1"/>
    <property type="molecule type" value="Genomic_DNA"/>
</dbReference>
<organism evidence="4 5">
    <name type="scientific">Cohnella thailandensis</name>
    <dbReference type="NCBI Taxonomy" id="557557"/>
    <lineage>
        <taxon>Bacteria</taxon>
        <taxon>Bacillati</taxon>
        <taxon>Bacillota</taxon>
        <taxon>Bacilli</taxon>
        <taxon>Bacillales</taxon>
        <taxon>Paenibacillaceae</taxon>
        <taxon>Cohnella</taxon>
    </lineage>
</organism>
<evidence type="ECO:0000259" key="3">
    <source>
        <dbReference type="PROSITE" id="PS50977"/>
    </source>
</evidence>
<dbReference type="GO" id="GO:0000976">
    <property type="term" value="F:transcription cis-regulatory region binding"/>
    <property type="evidence" value="ECO:0007669"/>
    <property type="project" value="TreeGrafter"/>
</dbReference>
<sequence length="182" mass="20860">MLAAIDRMAERGYKGVSTKEIAAAAGVSEMTLFRQFGSKMNLLEKAIERYHYAAEMTQVFEERLTWNLREDLLLIGRMYHETMDRNRKLFLIVLGDNELAGLREQAQKHPRKLLELLTGYFTEMRSRGKLIETDAEAQAIAFMWLHYGAFLSRLFAPSSITSLPFSEVMESSVELFARGLTP</sequence>
<reference evidence="4 5" key="1">
    <citation type="submission" date="2020-08" db="EMBL/GenBank/DDBJ databases">
        <title>Cohnella phylogeny.</title>
        <authorList>
            <person name="Dunlap C."/>
        </authorList>
    </citation>
    <scope>NUCLEOTIDE SEQUENCE [LARGE SCALE GENOMIC DNA]</scope>
    <source>
        <strain evidence="4 5">DSM 25241</strain>
    </source>
</reference>
<dbReference type="InterPro" id="IPR036271">
    <property type="entry name" value="Tet_transcr_reg_TetR-rel_C_sf"/>
</dbReference>
<dbReference type="GO" id="GO:0003700">
    <property type="term" value="F:DNA-binding transcription factor activity"/>
    <property type="evidence" value="ECO:0007669"/>
    <property type="project" value="TreeGrafter"/>
</dbReference>
<evidence type="ECO:0000313" key="4">
    <source>
        <dbReference type="EMBL" id="MBB6635752.1"/>
    </source>
</evidence>
<accession>A0A841SWX2</accession>
<feature type="domain" description="HTH tetR-type" evidence="3">
    <location>
        <begin position="1"/>
        <end position="54"/>
    </location>
</feature>
<dbReference type="Pfam" id="PF00440">
    <property type="entry name" value="TetR_N"/>
    <property type="match status" value="1"/>
</dbReference>
<feature type="DNA-binding region" description="H-T-H motif" evidence="2">
    <location>
        <begin position="17"/>
        <end position="36"/>
    </location>
</feature>
<dbReference type="PANTHER" id="PTHR30055:SF226">
    <property type="entry name" value="HTH-TYPE TRANSCRIPTIONAL REGULATOR PKSA"/>
    <property type="match status" value="1"/>
</dbReference>
<dbReference type="SUPFAM" id="SSF46689">
    <property type="entry name" value="Homeodomain-like"/>
    <property type="match status" value="1"/>
</dbReference>
<dbReference type="AlphaFoldDB" id="A0A841SWX2"/>
<dbReference type="Gene3D" id="1.10.357.10">
    <property type="entry name" value="Tetracycline Repressor, domain 2"/>
    <property type="match status" value="1"/>
</dbReference>
<evidence type="ECO:0000313" key="5">
    <source>
        <dbReference type="Proteomes" id="UP000535838"/>
    </source>
</evidence>
<dbReference type="PANTHER" id="PTHR30055">
    <property type="entry name" value="HTH-TYPE TRANSCRIPTIONAL REGULATOR RUTR"/>
    <property type="match status" value="1"/>
</dbReference>
<gene>
    <name evidence="4" type="ORF">H7B67_16660</name>
</gene>
<dbReference type="SUPFAM" id="SSF48498">
    <property type="entry name" value="Tetracyclin repressor-like, C-terminal domain"/>
    <property type="match status" value="1"/>
</dbReference>
<dbReference type="Proteomes" id="UP000535838">
    <property type="component" value="Unassembled WGS sequence"/>
</dbReference>
<proteinExistence type="predicted"/>
<keyword evidence="1 2" id="KW-0238">DNA-binding</keyword>
<keyword evidence="5" id="KW-1185">Reference proteome</keyword>
<dbReference type="InterPro" id="IPR001647">
    <property type="entry name" value="HTH_TetR"/>
</dbReference>
<evidence type="ECO:0000256" key="1">
    <source>
        <dbReference type="ARBA" id="ARBA00023125"/>
    </source>
</evidence>
<dbReference type="InterPro" id="IPR050109">
    <property type="entry name" value="HTH-type_TetR-like_transc_reg"/>
</dbReference>
<dbReference type="InterPro" id="IPR009057">
    <property type="entry name" value="Homeodomain-like_sf"/>
</dbReference>
<dbReference type="RefSeq" id="WP_185121073.1">
    <property type="nucleotide sequence ID" value="NZ_JACJVQ010000014.1"/>
</dbReference>
<name>A0A841SWX2_9BACL</name>
<protein>
    <submittedName>
        <fullName evidence="4">TetR/AcrR family transcriptional regulator</fullName>
    </submittedName>
</protein>
<comment type="caution">
    <text evidence="4">The sequence shown here is derived from an EMBL/GenBank/DDBJ whole genome shotgun (WGS) entry which is preliminary data.</text>
</comment>